<name>A0A6N8FSZ9_9CHRO</name>
<dbReference type="PANTHER" id="PTHR30006">
    <property type="entry name" value="THIAMINE-BINDING PERIPLASMIC PROTEIN-RELATED"/>
    <property type="match status" value="1"/>
</dbReference>
<dbReference type="SUPFAM" id="SSF53850">
    <property type="entry name" value="Periplasmic binding protein-like II"/>
    <property type="match status" value="1"/>
</dbReference>
<protein>
    <recommendedName>
        <fullName evidence="4">ABC transporter substrate-binding protein</fullName>
    </recommendedName>
</protein>
<dbReference type="EMBL" id="NAPY01000009">
    <property type="protein sequence ID" value="MUL36223.1"/>
    <property type="molecule type" value="Genomic_DNA"/>
</dbReference>
<proteinExistence type="predicted"/>
<dbReference type="OrthoDB" id="9769319at2"/>
<accession>A0A6N8FSZ9</accession>
<dbReference type="GO" id="GO:0030975">
    <property type="term" value="F:thiamine binding"/>
    <property type="evidence" value="ECO:0007669"/>
    <property type="project" value="TreeGrafter"/>
</dbReference>
<dbReference type="Proteomes" id="UP000441797">
    <property type="component" value="Unassembled WGS sequence"/>
</dbReference>
<keyword evidence="3" id="KW-1185">Reference proteome</keyword>
<evidence type="ECO:0000313" key="3">
    <source>
        <dbReference type="Proteomes" id="UP000441797"/>
    </source>
</evidence>
<gene>
    <name evidence="2" type="ORF">BWI75_07655</name>
</gene>
<dbReference type="RefSeq" id="WP_105219263.1">
    <property type="nucleotide sequence ID" value="NZ_CAWNSU010000033.1"/>
</dbReference>
<keyword evidence="1" id="KW-0732">Signal</keyword>
<organism evidence="2 3">
    <name type="scientific">Gloeocapsopsis dulcis AAB1 = 1H9</name>
    <dbReference type="NCBI Taxonomy" id="1433147"/>
    <lineage>
        <taxon>Bacteria</taxon>
        <taxon>Bacillati</taxon>
        <taxon>Cyanobacteriota</taxon>
        <taxon>Cyanophyceae</taxon>
        <taxon>Oscillatoriophycideae</taxon>
        <taxon>Chroococcales</taxon>
        <taxon>Chroococcaceae</taxon>
        <taxon>Gloeocapsopsis</taxon>
        <taxon>Gloeocapsopsis dulcis</taxon>
    </lineage>
</organism>
<evidence type="ECO:0000256" key="1">
    <source>
        <dbReference type="ARBA" id="ARBA00022729"/>
    </source>
</evidence>
<evidence type="ECO:0000313" key="2">
    <source>
        <dbReference type="EMBL" id="MUL36223.1"/>
    </source>
</evidence>
<comment type="caution">
    <text evidence="2">The sequence shown here is derived from an EMBL/GenBank/DDBJ whole genome shotgun (WGS) entry which is preliminary data.</text>
</comment>
<dbReference type="AlphaFoldDB" id="A0A6N8FSZ9"/>
<reference evidence="2 3" key="1">
    <citation type="journal article" date="2019" name="Front. Microbiol.">
        <title>Genomic Features for Desiccation Tolerance and Sugar Biosynthesis in the Extremophile Gloeocapsopsis sp. UTEX B3054.</title>
        <authorList>
            <person name="Urrejola C."/>
            <person name="Alcorta J."/>
            <person name="Salas L."/>
            <person name="Vasquez M."/>
            <person name="Polz M.F."/>
            <person name="Vicuna R."/>
            <person name="Diez B."/>
        </authorList>
    </citation>
    <scope>NUCLEOTIDE SEQUENCE [LARGE SCALE GENOMIC DNA]</scope>
    <source>
        <strain evidence="2 3">1H9</strain>
    </source>
</reference>
<evidence type="ECO:0008006" key="4">
    <source>
        <dbReference type="Google" id="ProtNLM"/>
    </source>
</evidence>
<dbReference type="Pfam" id="PF13343">
    <property type="entry name" value="SBP_bac_6"/>
    <property type="match status" value="1"/>
</dbReference>
<dbReference type="Gene3D" id="3.40.190.10">
    <property type="entry name" value="Periplasmic binding protein-like II"/>
    <property type="match status" value="2"/>
</dbReference>
<dbReference type="GO" id="GO:0030288">
    <property type="term" value="C:outer membrane-bounded periplasmic space"/>
    <property type="evidence" value="ECO:0007669"/>
    <property type="project" value="TreeGrafter"/>
</dbReference>
<sequence length="360" mass="39202">MSHVLTTKMTRRAVLGAGLFIGSSLLLKGCQKAFNSVSNADEIIVTTYGGSWEEGHRNKLASSFAKTHNANVRVISEPGLEAVAKVLAARQQPPYDVILIPEGPMFMANAEGVLQEFPQDASQNHAKILPQYHNQVLAPMVGSQVLGIAYNPERIKNPPRSLLDLWSSEYRDRVGVPSLESGLGTTFFVELARLEGGSENDVEGAFAKLAQLRPNLAAVAPNPGSLATLLQQGEIDIAPHWFDYISGIRGKGAVVEWVAPTEELASSSSSLQIVRNSQATELAAAYVDTALSLEVQSAMAQPPYNFVPTHQDAPIPEELAQKLGKSPSDRLDEVVFIPDWQVINPNRSAWIERFDREVKI</sequence>
<dbReference type="GO" id="GO:0030976">
    <property type="term" value="F:thiamine pyrophosphate binding"/>
    <property type="evidence" value="ECO:0007669"/>
    <property type="project" value="TreeGrafter"/>
</dbReference>
<dbReference type="GO" id="GO:0015888">
    <property type="term" value="P:thiamine transport"/>
    <property type="evidence" value="ECO:0007669"/>
    <property type="project" value="TreeGrafter"/>
</dbReference>
<dbReference type="PANTHER" id="PTHR30006:SF2">
    <property type="entry name" value="ABC TRANSPORTER SUBSTRATE-BINDING PROTEIN"/>
    <property type="match status" value="1"/>
</dbReference>